<dbReference type="InterPro" id="IPR029044">
    <property type="entry name" value="Nucleotide-diphossugar_trans"/>
</dbReference>
<feature type="transmembrane region" description="Helical" evidence="3">
    <location>
        <begin position="383"/>
        <end position="406"/>
    </location>
</feature>
<dbReference type="CDD" id="cd06423">
    <property type="entry name" value="CESA_like"/>
    <property type="match status" value="1"/>
</dbReference>
<keyword evidence="6" id="KW-1185">Reference proteome</keyword>
<name>A0ABD5P728_9EURY</name>
<keyword evidence="2 5" id="KW-0808">Transferase</keyword>
<feature type="transmembrane region" description="Helical" evidence="3">
    <location>
        <begin position="441"/>
        <end position="461"/>
    </location>
</feature>
<reference evidence="5 6" key="1">
    <citation type="journal article" date="2019" name="Int. J. Syst. Evol. Microbiol.">
        <title>The Global Catalogue of Microorganisms (GCM) 10K type strain sequencing project: providing services to taxonomists for standard genome sequencing and annotation.</title>
        <authorList>
            <consortium name="The Broad Institute Genomics Platform"/>
            <consortium name="The Broad Institute Genome Sequencing Center for Infectious Disease"/>
            <person name="Wu L."/>
            <person name="Ma J."/>
        </authorList>
    </citation>
    <scope>NUCLEOTIDE SEQUENCE [LARGE SCALE GENOMIC DNA]</scope>
    <source>
        <strain evidence="5 6">CGMCC 1.12553</strain>
    </source>
</reference>
<organism evidence="5 6">
    <name type="scientific">Halobium salinum</name>
    <dbReference type="NCBI Taxonomy" id="1364940"/>
    <lineage>
        <taxon>Archaea</taxon>
        <taxon>Methanobacteriati</taxon>
        <taxon>Methanobacteriota</taxon>
        <taxon>Stenosarchaea group</taxon>
        <taxon>Halobacteria</taxon>
        <taxon>Halobacteriales</taxon>
        <taxon>Haloferacaceae</taxon>
        <taxon>Halobium</taxon>
    </lineage>
</organism>
<feature type="transmembrane region" description="Helical" evidence="3">
    <location>
        <begin position="412"/>
        <end position="434"/>
    </location>
</feature>
<dbReference type="AlphaFoldDB" id="A0ABD5P728"/>
<feature type="transmembrane region" description="Helical" evidence="3">
    <location>
        <begin position="41"/>
        <end position="60"/>
    </location>
</feature>
<accession>A0ABD5P728</accession>
<protein>
    <submittedName>
        <fullName evidence="5">Glycosyltransferase</fullName>
        <ecNumber evidence="5">2.4.-.-</ecNumber>
    </submittedName>
</protein>
<dbReference type="Gene3D" id="3.90.550.10">
    <property type="entry name" value="Spore Coat Polysaccharide Biosynthesis Protein SpsA, Chain A"/>
    <property type="match status" value="1"/>
</dbReference>
<keyword evidence="1 5" id="KW-0328">Glycosyltransferase</keyword>
<dbReference type="PANTHER" id="PTHR43630:SF1">
    <property type="entry name" value="POLY-BETA-1,6-N-ACETYL-D-GLUCOSAMINE SYNTHASE"/>
    <property type="match status" value="1"/>
</dbReference>
<evidence type="ECO:0000313" key="6">
    <source>
        <dbReference type="Proteomes" id="UP001595921"/>
    </source>
</evidence>
<evidence type="ECO:0000259" key="4">
    <source>
        <dbReference type="Pfam" id="PF00535"/>
    </source>
</evidence>
<evidence type="ECO:0000256" key="1">
    <source>
        <dbReference type="ARBA" id="ARBA00022676"/>
    </source>
</evidence>
<sequence length="501" mass="53215">MSPGERIGSFAADPTSLLLYLVAAVPFAAVALLASRAALTLAAVGVALGAAYLLWSAYVVDRKPALERYFGVRGFLVAAVGCGLFAATRVHLVALDVVYLAAFVLVAFYYWVVGAGALASAGAEGPTVDDDALPSVSVLVPAYDEAGYIGETVRSVLETEYDPERLEVIVVDDGSTDDTAAEAAAVDSDLVRVVSKSNGGKHSALNYGLLFASNEVVVTVDADTTLESDSLRRLVAPFVDEPDLGGVAGTIRVANRSGLLGRCQALEYVVGINLKRRLFDRLGAVTIVPGCFGAFRREALETVSGYEPDTLTEDFDVTMKVLRAGYRVRASDAVATTEAPDDWRSLYRQRLRWYRGNLLTLVKHGDVLGESEAGYLHRLAYPLWLVESLFLPAAGVVVLGAVGWSLATGETAVVATLVAFLALVGVALALAVRLGDEDPRLLLVAPLLVVGYKTVVDLVLLRSLCDVVTGRYVTWTHPDRIRQTTEAATAEPSTTETSTAG</sequence>
<keyword evidence="3" id="KW-1133">Transmembrane helix</keyword>
<keyword evidence="3" id="KW-0812">Transmembrane</keyword>
<feature type="transmembrane region" description="Helical" evidence="3">
    <location>
        <begin position="72"/>
        <end position="92"/>
    </location>
</feature>
<evidence type="ECO:0000313" key="5">
    <source>
        <dbReference type="EMBL" id="MFC4356530.1"/>
    </source>
</evidence>
<dbReference type="GO" id="GO:0016757">
    <property type="term" value="F:glycosyltransferase activity"/>
    <property type="evidence" value="ECO:0007669"/>
    <property type="project" value="UniProtKB-KW"/>
</dbReference>
<dbReference type="EMBL" id="JBHSDS010000002">
    <property type="protein sequence ID" value="MFC4356530.1"/>
    <property type="molecule type" value="Genomic_DNA"/>
</dbReference>
<dbReference type="Pfam" id="PF00535">
    <property type="entry name" value="Glycos_transf_2"/>
    <property type="match status" value="1"/>
</dbReference>
<comment type="caution">
    <text evidence="5">The sequence shown here is derived from an EMBL/GenBank/DDBJ whole genome shotgun (WGS) entry which is preliminary data.</text>
</comment>
<feature type="domain" description="Glycosyltransferase 2-like" evidence="4">
    <location>
        <begin position="137"/>
        <end position="302"/>
    </location>
</feature>
<feature type="transmembrane region" description="Helical" evidence="3">
    <location>
        <begin position="17"/>
        <end position="35"/>
    </location>
</feature>
<dbReference type="EC" id="2.4.-.-" evidence="5"/>
<gene>
    <name evidence="5" type="ORF">ACFO0N_01040</name>
</gene>
<proteinExistence type="predicted"/>
<evidence type="ECO:0000256" key="3">
    <source>
        <dbReference type="SAM" id="Phobius"/>
    </source>
</evidence>
<evidence type="ECO:0000256" key="2">
    <source>
        <dbReference type="ARBA" id="ARBA00022679"/>
    </source>
</evidence>
<dbReference type="SUPFAM" id="SSF53448">
    <property type="entry name" value="Nucleotide-diphospho-sugar transferases"/>
    <property type="match status" value="1"/>
</dbReference>
<dbReference type="RefSeq" id="WP_267624967.1">
    <property type="nucleotide sequence ID" value="NZ_JAODIW010000010.1"/>
</dbReference>
<dbReference type="PANTHER" id="PTHR43630">
    <property type="entry name" value="POLY-BETA-1,6-N-ACETYL-D-GLUCOSAMINE SYNTHASE"/>
    <property type="match status" value="1"/>
</dbReference>
<feature type="transmembrane region" description="Helical" evidence="3">
    <location>
        <begin position="98"/>
        <end position="119"/>
    </location>
</feature>
<dbReference type="InterPro" id="IPR001173">
    <property type="entry name" value="Glyco_trans_2-like"/>
</dbReference>
<dbReference type="Proteomes" id="UP001595921">
    <property type="component" value="Unassembled WGS sequence"/>
</dbReference>
<keyword evidence="3" id="KW-0472">Membrane</keyword>